<reference evidence="1" key="1">
    <citation type="submission" date="2017-08" db="EMBL/GenBank/DDBJ databases">
        <authorList>
            <person name="Polle J.E."/>
            <person name="Barry K."/>
            <person name="Cushman J."/>
            <person name="Schmutz J."/>
            <person name="Tran D."/>
            <person name="Hathwaick L.T."/>
            <person name="Yim W.C."/>
            <person name="Jenkins J."/>
            <person name="Mckie-Krisberg Z.M."/>
            <person name="Prochnik S."/>
            <person name="Lindquist E."/>
            <person name="Dockter R.B."/>
            <person name="Adam C."/>
            <person name="Molina H."/>
            <person name="Bunkerborg J."/>
            <person name="Jin E."/>
            <person name="Buchheim M."/>
            <person name="Magnuson J."/>
        </authorList>
    </citation>
    <scope>NUCLEOTIDE SEQUENCE</scope>
    <source>
        <strain evidence="1">CCAP 19/18</strain>
    </source>
</reference>
<gene>
    <name evidence="1" type="ORF">DUNSADRAFT_1469</name>
</gene>
<name>A0ABQ7GX31_DUNSA</name>
<comment type="caution">
    <text evidence="1">The sequence shown here is derived from an EMBL/GenBank/DDBJ whole genome shotgun (WGS) entry which is preliminary data.</text>
</comment>
<keyword evidence="2" id="KW-1185">Reference proteome</keyword>
<proteinExistence type="predicted"/>
<protein>
    <recommendedName>
        <fullName evidence="3">Encoded protein</fullName>
    </recommendedName>
</protein>
<dbReference type="Proteomes" id="UP000815325">
    <property type="component" value="Unassembled WGS sequence"/>
</dbReference>
<dbReference type="EMBL" id="MU069553">
    <property type="protein sequence ID" value="KAF5839156.1"/>
    <property type="molecule type" value="Genomic_DNA"/>
</dbReference>
<accession>A0ABQ7GX31</accession>
<evidence type="ECO:0008006" key="3">
    <source>
        <dbReference type="Google" id="ProtNLM"/>
    </source>
</evidence>
<evidence type="ECO:0000313" key="2">
    <source>
        <dbReference type="Proteomes" id="UP000815325"/>
    </source>
</evidence>
<organism evidence="1 2">
    <name type="scientific">Dunaliella salina</name>
    <name type="common">Green alga</name>
    <name type="synonym">Protococcus salinus</name>
    <dbReference type="NCBI Taxonomy" id="3046"/>
    <lineage>
        <taxon>Eukaryota</taxon>
        <taxon>Viridiplantae</taxon>
        <taxon>Chlorophyta</taxon>
        <taxon>core chlorophytes</taxon>
        <taxon>Chlorophyceae</taxon>
        <taxon>CS clade</taxon>
        <taxon>Chlamydomonadales</taxon>
        <taxon>Dunaliellaceae</taxon>
        <taxon>Dunaliella</taxon>
    </lineage>
</organism>
<evidence type="ECO:0000313" key="1">
    <source>
        <dbReference type="EMBL" id="KAF5839156.1"/>
    </source>
</evidence>
<sequence>MALHVEVLCSRSTSTSIAEDRDPCKATAVHPDIFAQLCRCMQGPLQSHSTSASIAEIKDLCAATAVHPDICAQPCRCMQGPSHSHGTSASIVGNRDVCATMPVHAEIFAQPRHSNRRAVPSHVRNFLLCSFVTSQIPKRVPNSMSKRMPVHMTTHIFFKTTLPSKPIVEIMYFFWCQASPAATSKLALQAGTAMETFPLSNSCATSSPMRSRAHRRVLKTARCSALSQPALSASQ</sequence>